<dbReference type="SMART" id="SM00345">
    <property type="entry name" value="HTH_GNTR"/>
    <property type="match status" value="1"/>
</dbReference>
<keyword evidence="2" id="KW-0238">DNA-binding</keyword>
<dbReference type="InterPro" id="IPR036388">
    <property type="entry name" value="WH-like_DNA-bd_sf"/>
</dbReference>
<sequence length="242" mass="28015">MNEEIFRKIGSKLTLSQKIERRMEAAIREKKLPVGSRLPTERELCESFGVSRTALREALRRLSARGLIEITKGSGMKVTGLKLDDAIDNLNLYYDMQFDHNLIAQIIEVRRLFEPEIASLAAKQRNQNDLSDIQDNIELFKACNPDNIQLEADIDNKFHLLIAKATHNPIVQISMEPIYSLLPRMRNLVYANVEGEREITIEYHLKIFDAINKQNRKDASELMKEHLIRTMDIYKKYLSDSI</sequence>
<dbReference type="Pfam" id="PF00392">
    <property type="entry name" value="GntR"/>
    <property type="match status" value="1"/>
</dbReference>
<dbReference type="EMBL" id="JAPOHD010000007">
    <property type="protein sequence ID" value="MCY1719476.1"/>
    <property type="molecule type" value="Genomic_DNA"/>
</dbReference>
<dbReference type="InterPro" id="IPR008920">
    <property type="entry name" value="TF_FadR/GntR_C"/>
</dbReference>
<dbReference type="SMART" id="SM00895">
    <property type="entry name" value="FCD"/>
    <property type="match status" value="1"/>
</dbReference>
<feature type="domain" description="HTH gntR-type" evidence="4">
    <location>
        <begin position="13"/>
        <end position="81"/>
    </location>
</feature>
<evidence type="ECO:0000256" key="3">
    <source>
        <dbReference type="ARBA" id="ARBA00023163"/>
    </source>
</evidence>
<protein>
    <submittedName>
        <fullName evidence="5">FadR/GntR family transcriptional regulator</fullName>
    </submittedName>
</protein>
<dbReference type="GO" id="GO:0003677">
    <property type="term" value="F:DNA binding"/>
    <property type="evidence" value="ECO:0007669"/>
    <property type="project" value="UniProtKB-KW"/>
</dbReference>
<dbReference type="RefSeq" id="WP_343331813.1">
    <property type="nucleotide sequence ID" value="NZ_JAPOHD010000007.1"/>
</dbReference>
<keyword evidence="3" id="KW-0804">Transcription</keyword>
<dbReference type="InterPro" id="IPR036390">
    <property type="entry name" value="WH_DNA-bd_sf"/>
</dbReference>
<comment type="caution">
    <text evidence="5">The sequence shown here is derived from an EMBL/GenBank/DDBJ whole genome shotgun (WGS) entry which is preliminary data.</text>
</comment>
<organism evidence="5 6">
    <name type="scientific">Draconibacterium aestuarii</name>
    <dbReference type="NCBI Taxonomy" id="2998507"/>
    <lineage>
        <taxon>Bacteria</taxon>
        <taxon>Pseudomonadati</taxon>
        <taxon>Bacteroidota</taxon>
        <taxon>Bacteroidia</taxon>
        <taxon>Marinilabiliales</taxon>
        <taxon>Prolixibacteraceae</taxon>
        <taxon>Draconibacterium</taxon>
    </lineage>
</organism>
<dbReference type="PANTHER" id="PTHR43537:SF5">
    <property type="entry name" value="UXU OPERON TRANSCRIPTIONAL REGULATOR"/>
    <property type="match status" value="1"/>
</dbReference>
<reference evidence="5" key="1">
    <citation type="submission" date="2022-11" db="EMBL/GenBank/DDBJ databases">
        <title>Marilongibacter aestuarii gen. nov., sp. nov., isolated from tidal flat sediment.</title>
        <authorList>
            <person name="Jiayan W."/>
        </authorList>
    </citation>
    <scope>NUCLEOTIDE SEQUENCE</scope>
    <source>
        <strain evidence="5">Z1-6</strain>
    </source>
</reference>
<dbReference type="CDD" id="cd07377">
    <property type="entry name" value="WHTH_GntR"/>
    <property type="match status" value="1"/>
</dbReference>
<name>A0A9X3J5I3_9BACT</name>
<dbReference type="SUPFAM" id="SSF48008">
    <property type="entry name" value="GntR ligand-binding domain-like"/>
    <property type="match status" value="1"/>
</dbReference>
<dbReference type="GO" id="GO:0003700">
    <property type="term" value="F:DNA-binding transcription factor activity"/>
    <property type="evidence" value="ECO:0007669"/>
    <property type="project" value="InterPro"/>
</dbReference>
<gene>
    <name evidence="5" type="ORF">OU798_03935</name>
</gene>
<dbReference type="InterPro" id="IPR011711">
    <property type="entry name" value="GntR_C"/>
</dbReference>
<dbReference type="PROSITE" id="PS50949">
    <property type="entry name" value="HTH_GNTR"/>
    <property type="match status" value="1"/>
</dbReference>
<dbReference type="Pfam" id="PF07729">
    <property type="entry name" value="FCD"/>
    <property type="match status" value="1"/>
</dbReference>
<accession>A0A9X3J5I3</accession>
<keyword evidence="1" id="KW-0805">Transcription regulation</keyword>
<keyword evidence="6" id="KW-1185">Reference proteome</keyword>
<dbReference type="SUPFAM" id="SSF46785">
    <property type="entry name" value="Winged helix' DNA-binding domain"/>
    <property type="match status" value="1"/>
</dbReference>
<dbReference type="Gene3D" id="1.10.10.10">
    <property type="entry name" value="Winged helix-like DNA-binding domain superfamily/Winged helix DNA-binding domain"/>
    <property type="match status" value="1"/>
</dbReference>
<dbReference type="Proteomes" id="UP001145087">
    <property type="component" value="Unassembled WGS sequence"/>
</dbReference>
<dbReference type="PRINTS" id="PR00035">
    <property type="entry name" value="HTHGNTR"/>
</dbReference>
<dbReference type="Gene3D" id="1.20.120.530">
    <property type="entry name" value="GntR ligand-binding domain-like"/>
    <property type="match status" value="1"/>
</dbReference>
<evidence type="ECO:0000313" key="5">
    <source>
        <dbReference type="EMBL" id="MCY1719476.1"/>
    </source>
</evidence>
<evidence type="ECO:0000313" key="6">
    <source>
        <dbReference type="Proteomes" id="UP001145087"/>
    </source>
</evidence>
<evidence type="ECO:0000256" key="2">
    <source>
        <dbReference type="ARBA" id="ARBA00023125"/>
    </source>
</evidence>
<dbReference type="PANTHER" id="PTHR43537">
    <property type="entry name" value="TRANSCRIPTIONAL REGULATOR, GNTR FAMILY"/>
    <property type="match status" value="1"/>
</dbReference>
<dbReference type="InterPro" id="IPR000524">
    <property type="entry name" value="Tscrpt_reg_HTH_GntR"/>
</dbReference>
<dbReference type="AlphaFoldDB" id="A0A9X3J5I3"/>
<evidence type="ECO:0000256" key="1">
    <source>
        <dbReference type="ARBA" id="ARBA00023015"/>
    </source>
</evidence>
<evidence type="ECO:0000259" key="4">
    <source>
        <dbReference type="PROSITE" id="PS50949"/>
    </source>
</evidence>
<proteinExistence type="predicted"/>